<accession>A0ABX8EC99</accession>
<dbReference type="EMBL" id="CP075371">
    <property type="protein sequence ID" value="QVT77979.1"/>
    <property type="molecule type" value="Genomic_DNA"/>
</dbReference>
<dbReference type="Proteomes" id="UP000679307">
    <property type="component" value="Chromosome"/>
</dbReference>
<protein>
    <recommendedName>
        <fullName evidence="3">Carboxypeptidase regulatory-like domain-containing protein</fullName>
    </recommendedName>
</protein>
<name>A0ABX8EC99_9ACTN</name>
<evidence type="ECO:0008006" key="3">
    <source>
        <dbReference type="Google" id="ProtNLM"/>
    </source>
</evidence>
<organism evidence="1 2">
    <name type="scientific">Nocardioides aquaticus</name>
    <dbReference type="NCBI Taxonomy" id="160826"/>
    <lineage>
        <taxon>Bacteria</taxon>
        <taxon>Bacillati</taxon>
        <taxon>Actinomycetota</taxon>
        <taxon>Actinomycetes</taxon>
        <taxon>Propionibacteriales</taxon>
        <taxon>Nocardioidaceae</taxon>
        <taxon>Nocardioides</taxon>
    </lineage>
</organism>
<evidence type="ECO:0000313" key="2">
    <source>
        <dbReference type="Proteomes" id="UP000679307"/>
    </source>
</evidence>
<gene>
    <name evidence="1" type="ORF">ENKNEFLB_00348</name>
</gene>
<sequence>MRGLVGHRVVAALLGLLGVLAAAVPSGAMPASAEPVVSGRLFDAAGSPATGVRVGLDLRSSSSLVDADGTFSFPTSSGSSRPSIDVGTDWRRGRFVLVGSTVDTSHDVDLGTLTLPPVLEVALQVVNEQGDALPHAELGGDLDRRRSALLGHRLGDGQLVERITYLLDGRTDEDGRFVGLLPRGLGEGLTGFDVRYADGLGSFTAAAEDAVPLADGSYRITLEGATVAPAPDPPTDVRATAADGAVLLTWRSNPAAVPGRWHDVITQYPSGNETTLDPGRERRVVRLPNGSARSFTIASDDGVARSRDLVRTPVVTPQPLTVTAGADPRRAGGLLLDRVSRFGHELSLPGVHRSCVVDDGLVLGRCDVDGATVRLRGADPGEHVLQVAVSDVLGTSAVLRWAFVVPRGPRALADRGWDLVGNGEYGPRSYAEASARGATARARVPATTTVSLVARTGPGQGVLRVGGVDGPRTRVDLGGLAARARDVVTVPLAQQVRGALEVEVVSTGRPVRLWGLAPAP</sequence>
<proteinExistence type="predicted"/>
<keyword evidence="2" id="KW-1185">Reference proteome</keyword>
<dbReference type="RefSeq" id="WP_214057631.1">
    <property type="nucleotide sequence ID" value="NZ_BAAAHS010000043.1"/>
</dbReference>
<reference evidence="1 2" key="1">
    <citation type="submission" date="2021-05" db="EMBL/GenBank/DDBJ databases">
        <title>Complete genome of Nocardioides aquaticus KCTC 9944T isolated from meromictic and hypersaline Ekho Lake, Antarctica.</title>
        <authorList>
            <person name="Hwang K."/>
            <person name="Kim K.M."/>
            <person name="Choe H."/>
        </authorList>
    </citation>
    <scope>NUCLEOTIDE SEQUENCE [LARGE SCALE GENOMIC DNA]</scope>
    <source>
        <strain evidence="1 2">KCTC 9944</strain>
    </source>
</reference>
<evidence type="ECO:0000313" key="1">
    <source>
        <dbReference type="EMBL" id="QVT77979.1"/>
    </source>
</evidence>